<comment type="caution">
    <text evidence="2">The sequence shown here is derived from an EMBL/GenBank/DDBJ whole genome shotgun (WGS) entry which is preliminary data.</text>
</comment>
<name>A0A087CRU6_BIFRU</name>
<evidence type="ECO:0000313" key="2">
    <source>
        <dbReference type="EMBL" id="KFI85996.1"/>
    </source>
</evidence>
<sequence>MDWRLMRNQLVGQLRSVRMIGVIVISCMLVAVQYLTTYRASYVIPSSESTLLRDVMLFSQYGTGGGMYLLLLPFLSALLGGSVVSLERHAGRLPMVVIREGRGRFVTTAMSSGFVLGGVGGIMPMIANLSIAAMRNPHLNFIDGVSADARGRVYSSKYILISSDSWIYPLYEFNQVLCILCVVLLIFVIAGLFSTVAVGVSFFMQRKYTEVLVPFVLSLVWWMLPSLTGGKIPDQWSHVIFLDFAPGADHSVRWQNYVGIVLSTALLLALSTVLACVERYRDAL</sequence>
<reference evidence="2 3" key="1">
    <citation type="submission" date="2014-03" db="EMBL/GenBank/DDBJ databases">
        <title>Genomics of Bifidobacteria.</title>
        <authorList>
            <person name="Ventura M."/>
            <person name="Milani C."/>
            <person name="Lugli G.A."/>
        </authorList>
    </citation>
    <scope>NUCLEOTIDE SEQUENCE [LARGE SCALE GENOMIC DNA]</scope>
    <source>
        <strain evidence="2 3">LMG 21811</strain>
    </source>
</reference>
<feature type="transmembrane region" description="Helical" evidence="1">
    <location>
        <begin position="211"/>
        <end position="228"/>
    </location>
</feature>
<keyword evidence="1" id="KW-0472">Membrane</keyword>
<dbReference type="Proteomes" id="UP000029078">
    <property type="component" value="Unassembled WGS sequence"/>
</dbReference>
<evidence type="ECO:0000256" key="1">
    <source>
        <dbReference type="SAM" id="Phobius"/>
    </source>
</evidence>
<feature type="transmembrane region" description="Helical" evidence="1">
    <location>
        <begin position="61"/>
        <end position="84"/>
    </location>
</feature>
<dbReference type="eggNOG" id="ENOG50329JH">
    <property type="taxonomic scope" value="Bacteria"/>
</dbReference>
<gene>
    <name evidence="2" type="ORF">BRUM_1436</name>
</gene>
<feature type="transmembrane region" description="Helical" evidence="1">
    <location>
        <begin position="105"/>
        <end position="127"/>
    </location>
</feature>
<dbReference type="RefSeq" id="WP_026646850.1">
    <property type="nucleotide sequence ID" value="NZ_JGZL01000015.1"/>
</dbReference>
<feature type="transmembrane region" description="Helical" evidence="1">
    <location>
        <begin position="257"/>
        <end position="277"/>
    </location>
</feature>
<keyword evidence="1" id="KW-0812">Transmembrane</keyword>
<protein>
    <recommendedName>
        <fullName evidence="4">ABC transporter, permease protein</fullName>
    </recommendedName>
</protein>
<feature type="transmembrane region" description="Helical" evidence="1">
    <location>
        <begin position="173"/>
        <end position="204"/>
    </location>
</feature>
<proteinExistence type="predicted"/>
<dbReference type="STRING" id="78346.BRUM_1436"/>
<dbReference type="AlphaFoldDB" id="A0A087CRU6"/>
<accession>A0A087CRU6</accession>
<organism evidence="2 3">
    <name type="scientific">Bifidobacterium ruminantium</name>
    <dbReference type="NCBI Taxonomy" id="78346"/>
    <lineage>
        <taxon>Bacteria</taxon>
        <taxon>Bacillati</taxon>
        <taxon>Actinomycetota</taxon>
        <taxon>Actinomycetes</taxon>
        <taxon>Bifidobacteriales</taxon>
        <taxon>Bifidobacteriaceae</taxon>
        <taxon>Bifidobacterium</taxon>
    </lineage>
</organism>
<keyword evidence="3" id="KW-1185">Reference proteome</keyword>
<dbReference type="EMBL" id="JGZL01000015">
    <property type="protein sequence ID" value="KFI85996.1"/>
    <property type="molecule type" value="Genomic_DNA"/>
</dbReference>
<keyword evidence="1" id="KW-1133">Transmembrane helix</keyword>
<evidence type="ECO:0000313" key="3">
    <source>
        <dbReference type="Proteomes" id="UP000029078"/>
    </source>
</evidence>
<feature type="transmembrane region" description="Helical" evidence="1">
    <location>
        <begin position="20"/>
        <end position="41"/>
    </location>
</feature>
<evidence type="ECO:0008006" key="4">
    <source>
        <dbReference type="Google" id="ProtNLM"/>
    </source>
</evidence>